<dbReference type="RefSeq" id="WP_272744692.1">
    <property type="nucleotide sequence ID" value="NZ_JAQQKV010000002.1"/>
</dbReference>
<feature type="domain" description="Stress-response A/B barrel" evidence="1">
    <location>
        <begin position="2"/>
        <end position="92"/>
    </location>
</feature>
<protein>
    <submittedName>
        <fullName evidence="2">Dabb family protein</fullName>
    </submittedName>
</protein>
<dbReference type="Proteomes" id="UP001218579">
    <property type="component" value="Unassembled WGS sequence"/>
</dbReference>
<keyword evidence="3" id="KW-1185">Reference proteome</keyword>
<gene>
    <name evidence="2" type="ORF">PQU98_09435</name>
</gene>
<evidence type="ECO:0000313" key="3">
    <source>
        <dbReference type="Proteomes" id="UP001218579"/>
    </source>
</evidence>
<comment type="caution">
    <text evidence="2">The sequence shown here is derived from an EMBL/GenBank/DDBJ whole genome shotgun (WGS) entry which is preliminary data.</text>
</comment>
<dbReference type="SMART" id="SM00886">
    <property type="entry name" value="Dabb"/>
    <property type="match status" value="1"/>
</dbReference>
<proteinExistence type="predicted"/>
<sequence>MIRHIVMFSCKDGIDRLTVQKGLSILTQIPHASKLEIALNEKVDQLGNVVDVVVYGEFSDQAALDAYKAHPLYQQSIDIVRPIRELRVAADYDTAHAATEALA</sequence>
<dbReference type="InterPro" id="IPR013097">
    <property type="entry name" value="Dabb"/>
</dbReference>
<name>A0ABT5HJC8_9CAUL</name>
<dbReference type="EMBL" id="JAQQKV010000002">
    <property type="protein sequence ID" value="MDC7676350.1"/>
    <property type="molecule type" value="Genomic_DNA"/>
</dbReference>
<dbReference type="Gene3D" id="3.30.70.100">
    <property type="match status" value="1"/>
</dbReference>
<accession>A0ABT5HJC8</accession>
<dbReference type="InterPro" id="IPR011008">
    <property type="entry name" value="Dimeric_a/b-barrel"/>
</dbReference>
<dbReference type="SUPFAM" id="SSF54909">
    <property type="entry name" value="Dimeric alpha+beta barrel"/>
    <property type="match status" value="1"/>
</dbReference>
<evidence type="ECO:0000259" key="1">
    <source>
        <dbReference type="PROSITE" id="PS51502"/>
    </source>
</evidence>
<reference evidence="2 3" key="1">
    <citation type="submission" date="2023-01" db="EMBL/GenBank/DDBJ databases">
        <title>Novel species of the genus Asticcacaulis isolated from rivers.</title>
        <authorList>
            <person name="Lu H."/>
        </authorList>
    </citation>
    <scope>NUCLEOTIDE SEQUENCE [LARGE SCALE GENOMIC DNA]</scope>
    <source>
        <strain evidence="2 3">LKC15W</strain>
    </source>
</reference>
<organism evidence="2 3">
    <name type="scientific">Asticcacaulis machinosus</name>
    <dbReference type="NCBI Taxonomy" id="2984211"/>
    <lineage>
        <taxon>Bacteria</taxon>
        <taxon>Pseudomonadati</taxon>
        <taxon>Pseudomonadota</taxon>
        <taxon>Alphaproteobacteria</taxon>
        <taxon>Caulobacterales</taxon>
        <taxon>Caulobacteraceae</taxon>
        <taxon>Asticcacaulis</taxon>
    </lineage>
</organism>
<dbReference type="PROSITE" id="PS51502">
    <property type="entry name" value="S_R_A_B_BARREL"/>
    <property type="match status" value="1"/>
</dbReference>
<dbReference type="Pfam" id="PF07876">
    <property type="entry name" value="Dabb"/>
    <property type="match status" value="1"/>
</dbReference>
<evidence type="ECO:0000313" key="2">
    <source>
        <dbReference type="EMBL" id="MDC7676350.1"/>
    </source>
</evidence>